<reference evidence="3" key="2">
    <citation type="submission" date="2021-08" db="EMBL/GenBank/DDBJ databases">
        <authorList>
            <person name="Gostincar C."/>
            <person name="Sun X."/>
            <person name="Song Z."/>
            <person name="Gunde-Cimerman N."/>
        </authorList>
    </citation>
    <scope>NUCLEOTIDE SEQUENCE</scope>
    <source>
        <strain evidence="3">EXF-9298</strain>
    </source>
</reference>
<gene>
    <name evidence="3" type="ORF">KCU98_g11212</name>
</gene>
<dbReference type="EMBL" id="JAHFXS010001764">
    <property type="protein sequence ID" value="KAG9975667.1"/>
    <property type="molecule type" value="Genomic_DNA"/>
</dbReference>
<dbReference type="Proteomes" id="UP000729357">
    <property type="component" value="Unassembled WGS sequence"/>
</dbReference>
<feature type="domain" description="DNA-directed RNA polymerase C-terminal" evidence="2">
    <location>
        <begin position="1"/>
        <end position="223"/>
    </location>
</feature>
<feature type="non-terminal residue" evidence="3">
    <location>
        <position position="223"/>
    </location>
</feature>
<accession>A0A9P8JRF9</accession>
<reference evidence="3" key="1">
    <citation type="journal article" date="2021" name="J Fungi (Basel)">
        <title>Virulence traits and population genomics of the black yeast Aureobasidium melanogenum.</title>
        <authorList>
            <person name="Cernosa A."/>
            <person name="Sun X."/>
            <person name="Gostincar C."/>
            <person name="Fang C."/>
            <person name="Gunde-Cimerman N."/>
            <person name="Song Z."/>
        </authorList>
    </citation>
    <scope>NUCLEOTIDE SEQUENCE</scope>
    <source>
        <strain evidence="3">EXF-9298</strain>
    </source>
</reference>
<evidence type="ECO:0000256" key="1">
    <source>
        <dbReference type="SAM" id="MobiDB-lite"/>
    </source>
</evidence>
<evidence type="ECO:0000313" key="4">
    <source>
        <dbReference type="Proteomes" id="UP000729357"/>
    </source>
</evidence>
<proteinExistence type="predicted"/>
<evidence type="ECO:0000313" key="3">
    <source>
        <dbReference type="EMBL" id="KAG9975667.1"/>
    </source>
</evidence>
<name>A0A9P8JRF9_AURME</name>
<dbReference type="SUPFAM" id="SSF56672">
    <property type="entry name" value="DNA/RNA polymerases"/>
    <property type="match status" value="1"/>
</dbReference>
<dbReference type="Pfam" id="PF00940">
    <property type="entry name" value="RNA_pol"/>
    <property type="match status" value="1"/>
</dbReference>
<dbReference type="AlphaFoldDB" id="A0A9P8JRF9"/>
<dbReference type="InterPro" id="IPR046950">
    <property type="entry name" value="DNA-dir_Rpol_C_phage-type"/>
</dbReference>
<sequence length="223" mass="24860">MHTEDVVGRLRQEFIARYKDCMYLAAVDIRTPVGKKILALQKSRPKATKKTKQLQPTLILQLLEEVERTRLLNSENPEEVAQGEEMVTSGSIFAAEADAEDALTVPTELVNARLGEIPENSDVLGTSESGNDDLTEPVLSDHDDLDVTSDDKVAKAAEDAAVDMDEGEEHVPSIEDLKKKAVKSAKKPPVKKVYVWLPLKFPEVPEKGDFDVTRLKESQYFFH</sequence>
<feature type="region of interest" description="Disordered" evidence="1">
    <location>
        <begin position="120"/>
        <end position="145"/>
    </location>
</feature>
<comment type="caution">
    <text evidence="3">The sequence shown here is derived from an EMBL/GenBank/DDBJ whole genome shotgun (WGS) entry which is preliminary data.</text>
</comment>
<dbReference type="InterPro" id="IPR043502">
    <property type="entry name" value="DNA/RNA_pol_sf"/>
</dbReference>
<keyword evidence="4" id="KW-1185">Reference proteome</keyword>
<evidence type="ECO:0000259" key="2">
    <source>
        <dbReference type="Pfam" id="PF00940"/>
    </source>
</evidence>
<protein>
    <submittedName>
        <fullName evidence="3">DNA/RNA polymerase</fullName>
    </submittedName>
</protein>
<organism evidence="3 4">
    <name type="scientific">Aureobasidium melanogenum</name>
    <name type="common">Aureobasidium pullulans var. melanogenum</name>
    <dbReference type="NCBI Taxonomy" id="46634"/>
    <lineage>
        <taxon>Eukaryota</taxon>
        <taxon>Fungi</taxon>
        <taxon>Dikarya</taxon>
        <taxon>Ascomycota</taxon>
        <taxon>Pezizomycotina</taxon>
        <taxon>Dothideomycetes</taxon>
        <taxon>Dothideomycetidae</taxon>
        <taxon>Dothideales</taxon>
        <taxon>Saccotheciaceae</taxon>
        <taxon>Aureobasidium</taxon>
    </lineage>
</organism>